<evidence type="ECO:0000256" key="8">
    <source>
        <dbReference type="SAM" id="SignalP"/>
    </source>
</evidence>
<dbReference type="InterPro" id="IPR011081">
    <property type="entry name" value="Big_4"/>
</dbReference>
<dbReference type="SMART" id="SM00560">
    <property type="entry name" value="LamGL"/>
    <property type="match status" value="1"/>
</dbReference>
<protein>
    <recommendedName>
        <fullName evidence="9">LamG-like jellyroll fold domain-containing protein</fullName>
    </recommendedName>
</protein>
<evidence type="ECO:0000256" key="7">
    <source>
        <dbReference type="SAM" id="Phobius"/>
    </source>
</evidence>
<feature type="domain" description="LamG-like jellyroll fold" evidence="9">
    <location>
        <begin position="110"/>
        <end position="245"/>
    </location>
</feature>
<comment type="similarity">
    <text evidence="1">Belongs to the glycosyl hydrolase 43 family.</text>
</comment>
<dbReference type="InterPro" id="IPR006311">
    <property type="entry name" value="TAT_signal"/>
</dbReference>
<feature type="transmembrane region" description="Helical" evidence="7">
    <location>
        <begin position="1217"/>
        <end position="1236"/>
    </location>
</feature>
<dbReference type="RefSeq" id="WP_141376106.1">
    <property type="nucleotide sequence ID" value="NZ_BJML01000002.1"/>
</dbReference>
<dbReference type="Proteomes" id="UP000319525">
    <property type="component" value="Unassembled WGS sequence"/>
</dbReference>
<keyword evidence="7" id="KW-0472">Membrane</keyword>
<dbReference type="PANTHER" id="PTHR43817">
    <property type="entry name" value="GLYCOSYL HYDROLASE"/>
    <property type="match status" value="1"/>
</dbReference>
<keyword evidence="5" id="KW-0326">Glycosidase</keyword>
<organism evidence="10 11">
    <name type="scientific">Microbacterium testaceum</name>
    <name type="common">Aureobacterium testaceum</name>
    <name type="synonym">Brevibacterium testaceum</name>
    <dbReference type="NCBI Taxonomy" id="2033"/>
    <lineage>
        <taxon>Bacteria</taxon>
        <taxon>Bacillati</taxon>
        <taxon>Actinomycetota</taxon>
        <taxon>Actinomycetes</taxon>
        <taxon>Micrococcales</taxon>
        <taxon>Microbacteriaceae</taxon>
        <taxon>Microbacterium</taxon>
    </lineage>
</organism>
<dbReference type="Pfam" id="PF20578">
    <property type="entry name" value="aBig_2"/>
    <property type="match status" value="1"/>
</dbReference>
<dbReference type="Pfam" id="PF04616">
    <property type="entry name" value="Glyco_hydro_43"/>
    <property type="match status" value="1"/>
</dbReference>
<dbReference type="InterPro" id="IPR046780">
    <property type="entry name" value="aBig_2"/>
</dbReference>
<dbReference type="SUPFAM" id="SSF49899">
    <property type="entry name" value="Concanavalin A-like lectins/glucanases"/>
    <property type="match status" value="1"/>
</dbReference>
<sequence length="1247" mass="128477">MRSRRPAALAVAAALVGAGLVTGIAPAQAAVPAAALLYDFDSLDTGSLAAGAQIPDAAGAHAGTLRGAGASIVEGPRGGSDRALSLPGGAATSGAAFVEIAPGLTDASTGDVTISAWVRWSGGQECSWAYSLGSSNDRYLFATPRCGGNLIGAVKSGTEQRATGNGPASSTRWSHLAVALTSGQRVTTYVDGEAVASTATTATGAATVGSSVFSGLIGKSLYPGDPFFAGAVDDVRVDRAALDAEQVRAIAAPAADAIARADAAAVDLGDTSAVTADLALPRAGTGGSSISWASSAPAVVSTDGRVTRPAPGSPDATVTLTSTTTFAGATATGAPVQVTVKADSAADLSARLSASLVVPPVVASGTSLPTVAGVDLRWSGDTVANGALVNPGSGDRTSQVTASATWGATTFSKTFTVTVLDPATAQSLVAYTRTPTNDHDANQDTVARSIHLAVGSSADTAQPLQDNYGVVFARGEHVGVDNVEQRGIGSPSPFFFADGRLGFVATRVEMSGTPDATASSGALVFRAEDDRGSQFAELGTIDLGTTDGVVSPRAVWDSGQQRYLVSWADRSGQARYTTVTDLARTEQVADPFNTENDGTRSRVVSTGNRGDVIAGSPLGVADPSWGSFAGRVANAEPGGILPVSAAIATALAERYDRVVNTAVSVAPVTVTAGAGDALDRTRADLSYSDGSTATLPVDWNADDLAAARAATQGIVMVTGTVRQKDYSVPFAANRADPTIYRYEREGRTQYLFIATDDTNNNNIASPHLPIRVSDTFDGLSDAAGGAQREVDLLNRWTRRDTTTDGRTIAGCYWAPEIHEIGGTLSILFSPCFNSGDSQANDGADWRTVQSYIMQLRDGGDPANPADWSKPAPVLQADGTALGREGYSNISLDMTYFEANGQAYYTWSQRYTSPGFGDPLTWIAKVDPADPTRIVGEAKPVISPSLSWELRLAEGSFAMERDGKIFLIYSSDGVSPRYVVGGVWADLDSDLMDIDSWHKYNTPLMKSVPMPAGVWDYLTYPQGPGHGAVTTDEDGNELYVFHTWGDGVEGNGRDTRIGRVHWAAGDRPVLDMSKDEQVLPALRTVTMTVTIVPAGGSSPSPEPTTQPSPTPGDSASEATATASATRVAPGESFTVTATGLNAGEQISAVLHSTPLPIAGIPAADDSGRVVFRVTVPAGFDQGAHTLEVARGDGRVFGRLAIEVVAPGSLAKTGVGATWVAALLGSAALLAGATALALRRRRVIVCLHG</sequence>
<keyword evidence="7" id="KW-1133">Transmembrane helix</keyword>
<feature type="signal peptide" evidence="8">
    <location>
        <begin position="1"/>
        <end position="29"/>
    </location>
</feature>
<dbReference type="GO" id="GO:0004553">
    <property type="term" value="F:hydrolase activity, hydrolyzing O-glycosyl compounds"/>
    <property type="evidence" value="ECO:0007669"/>
    <property type="project" value="InterPro"/>
</dbReference>
<dbReference type="Pfam" id="PF07532">
    <property type="entry name" value="Big_4"/>
    <property type="match status" value="1"/>
</dbReference>
<evidence type="ECO:0000256" key="4">
    <source>
        <dbReference type="ARBA" id="ARBA00023157"/>
    </source>
</evidence>
<dbReference type="GO" id="GO:0005975">
    <property type="term" value="P:carbohydrate metabolic process"/>
    <property type="evidence" value="ECO:0007669"/>
    <property type="project" value="InterPro"/>
</dbReference>
<reference evidence="10 11" key="1">
    <citation type="submission" date="2019-06" db="EMBL/GenBank/DDBJ databases">
        <title>Whole genome shotgun sequence of Microbacterium testaceum NBRC 12675.</title>
        <authorList>
            <person name="Hosoyama A."/>
            <person name="Uohara A."/>
            <person name="Ohji S."/>
            <person name="Ichikawa N."/>
        </authorList>
    </citation>
    <scope>NUCLEOTIDE SEQUENCE [LARGE SCALE GENOMIC DNA]</scope>
    <source>
        <strain evidence="10 11">NBRC 12675</strain>
    </source>
</reference>
<accession>A0A4Y3QJ62</accession>
<evidence type="ECO:0000256" key="6">
    <source>
        <dbReference type="SAM" id="MobiDB-lite"/>
    </source>
</evidence>
<evidence type="ECO:0000313" key="10">
    <source>
        <dbReference type="EMBL" id="GEB45142.1"/>
    </source>
</evidence>
<comment type="caution">
    <text evidence="10">The sequence shown here is derived from an EMBL/GenBank/DDBJ whole genome shotgun (WGS) entry which is preliminary data.</text>
</comment>
<dbReference type="InterPro" id="IPR006710">
    <property type="entry name" value="Glyco_hydro_43"/>
</dbReference>
<dbReference type="InterPro" id="IPR006558">
    <property type="entry name" value="LamG-like"/>
</dbReference>
<dbReference type="InterPro" id="IPR023296">
    <property type="entry name" value="Glyco_hydro_beta-prop_sf"/>
</dbReference>
<dbReference type="SUPFAM" id="SSF75005">
    <property type="entry name" value="Arabinanase/levansucrase/invertase"/>
    <property type="match status" value="1"/>
</dbReference>
<dbReference type="PANTHER" id="PTHR43817:SF1">
    <property type="entry name" value="HYDROLASE, FAMILY 43, PUTATIVE (AFU_ORTHOLOGUE AFUA_3G01660)-RELATED"/>
    <property type="match status" value="1"/>
</dbReference>
<evidence type="ECO:0000256" key="2">
    <source>
        <dbReference type="ARBA" id="ARBA00022729"/>
    </source>
</evidence>
<keyword evidence="3" id="KW-0378">Hydrolase</keyword>
<evidence type="ECO:0000256" key="3">
    <source>
        <dbReference type="ARBA" id="ARBA00022801"/>
    </source>
</evidence>
<dbReference type="Gene3D" id="2.115.10.20">
    <property type="entry name" value="Glycosyl hydrolase domain, family 43"/>
    <property type="match status" value="1"/>
</dbReference>
<feature type="chain" id="PRO_5021475943" description="LamG-like jellyroll fold domain-containing protein" evidence="8">
    <location>
        <begin position="30"/>
        <end position="1247"/>
    </location>
</feature>
<keyword evidence="4" id="KW-1015">Disulfide bond</keyword>
<evidence type="ECO:0000256" key="5">
    <source>
        <dbReference type="ARBA" id="ARBA00023295"/>
    </source>
</evidence>
<dbReference type="AlphaFoldDB" id="A0A4Y3QJ62"/>
<feature type="region of interest" description="Disordered" evidence="6">
    <location>
        <begin position="1091"/>
        <end position="1129"/>
    </location>
</feature>
<evidence type="ECO:0000259" key="9">
    <source>
        <dbReference type="SMART" id="SM00560"/>
    </source>
</evidence>
<dbReference type="OrthoDB" id="177947at2"/>
<dbReference type="InterPro" id="IPR013320">
    <property type="entry name" value="ConA-like_dom_sf"/>
</dbReference>
<keyword evidence="2 8" id="KW-0732">Signal</keyword>
<dbReference type="EMBL" id="BJML01000002">
    <property type="protein sequence ID" value="GEB45142.1"/>
    <property type="molecule type" value="Genomic_DNA"/>
</dbReference>
<evidence type="ECO:0000256" key="1">
    <source>
        <dbReference type="ARBA" id="ARBA00009865"/>
    </source>
</evidence>
<feature type="compositionally biased region" description="Low complexity" evidence="6">
    <location>
        <begin position="1110"/>
        <end position="1124"/>
    </location>
</feature>
<dbReference type="GeneID" id="57143783"/>
<keyword evidence="7" id="KW-0812">Transmembrane</keyword>
<gene>
    <name evidence="10" type="ORF">MTE01_10870</name>
</gene>
<dbReference type="Gene3D" id="2.60.120.200">
    <property type="match status" value="1"/>
</dbReference>
<dbReference type="PROSITE" id="PS51318">
    <property type="entry name" value="TAT"/>
    <property type="match status" value="1"/>
</dbReference>
<proteinExistence type="inferred from homology"/>
<name>A0A4Y3QJ62_MICTE</name>
<dbReference type="Pfam" id="PF13385">
    <property type="entry name" value="Laminin_G_3"/>
    <property type="match status" value="1"/>
</dbReference>
<evidence type="ECO:0000313" key="11">
    <source>
        <dbReference type="Proteomes" id="UP000319525"/>
    </source>
</evidence>
<feature type="compositionally biased region" description="Pro residues" evidence="6">
    <location>
        <begin position="1099"/>
        <end position="1109"/>
    </location>
</feature>